<evidence type="ECO:0000256" key="2">
    <source>
        <dbReference type="ARBA" id="ARBA00022527"/>
    </source>
</evidence>
<comment type="caution">
    <text evidence="13">The sequence shown here is derived from an EMBL/GenBank/DDBJ whole genome shotgun (WGS) entry which is preliminary data.</text>
</comment>
<evidence type="ECO:0000256" key="1">
    <source>
        <dbReference type="ARBA" id="ARBA00012513"/>
    </source>
</evidence>
<dbReference type="Pfam" id="PF00069">
    <property type="entry name" value="Pkinase"/>
    <property type="match status" value="1"/>
</dbReference>
<dbReference type="Gene3D" id="2.60.40.2560">
    <property type="match status" value="1"/>
</dbReference>
<feature type="binding site" evidence="9">
    <location>
        <position position="40"/>
    </location>
    <ligand>
        <name>ATP</name>
        <dbReference type="ChEBI" id="CHEBI:30616"/>
    </ligand>
</feature>
<dbReference type="PROSITE" id="PS00108">
    <property type="entry name" value="PROTEIN_KINASE_ST"/>
    <property type="match status" value="1"/>
</dbReference>
<dbReference type="PROSITE" id="PS00107">
    <property type="entry name" value="PROTEIN_KINASE_ATP"/>
    <property type="match status" value="1"/>
</dbReference>
<dbReference type="InterPro" id="IPR017441">
    <property type="entry name" value="Protein_kinase_ATP_BS"/>
</dbReference>
<dbReference type="RefSeq" id="WP_390197075.1">
    <property type="nucleotide sequence ID" value="NZ_JBHSDV010000001.1"/>
</dbReference>
<dbReference type="NCBIfam" id="NF033483">
    <property type="entry name" value="PknB_PASTA_kin"/>
    <property type="match status" value="1"/>
</dbReference>
<dbReference type="PROSITE" id="PS51178">
    <property type="entry name" value="PASTA"/>
    <property type="match status" value="3"/>
</dbReference>
<feature type="transmembrane region" description="Helical" evidence="10">
    <location>
        <begin position="345"/>
        <end position="371"/>
    </location>
</feature>
<evidence type="ECO:0000259" key="12">
    <source>
        <dbReference type="PROSITE" id="PS51178"/>
    </source>
</evidence>
<dbReference type="Pfam" id="PF03793">
    <property type="entry name" value="PASTA"/>
    <property type="match status" value="3"/>
</dbReference>
<comment type="catalytic activity">
    <reaction evidence="8">
        <text>L-seryl-[protein] + ATP = O-phospho-L-seryl-[protein] + ADP + H(+)</text>
        <dbReference type="Rhea" id="RHEA:17989"/>
        <dbReference type="Rhea" id="RHEA-COMP:9863"/>
        <dbReference type="Rhea" id="RHEA-COMP:11604"/>
        <dbReference type="ChEBI" id="CHEBI:15378"/>
        <dbReference type="ChEBI" id="CHEBI:29999"/>
        <dbReference type="ChEBI" id="CHEBI:30616"/>
        <dbReference type="ChEBI" id="CHEBI:83421"/>
        <dbReference type="ChEBI" id="CHEBI:456216"/>
        <dbReference type="EC" id="2.7.11.1"/>
    </reaction>
</comment>
<reference evidence="14" key="1">
    <citation type="journal article" date="2019" name="Int. J. Syst. Evol. Microbiol.">
        <title>The Global Catalogue of Microorganisms (GCM) 10K type strain sequencing project: providing services to taxonomists for standard genome sequencing and annotation.</title>
        <authorList>
            <consortium name="The Broad Institute Genomics Platform"/>
            <consortium name="The Broad Institute Genome Sequencing Center for Infectious Disease"/>
            <person name="Wu L."/>
            <person name="Ma J."/>
        </authorList>
    </citation>
    <scope>NUCLEOTIDE SEQUENCE [LARGE SCALE GENOMIC DNA]</scope>
    <source>
        <strain evidence="14">KACC 14058</strain>
    </source>
</reference>
<keyword evidence="2" id="KW-0723">Serine/threonine-protein kinase</keyword>
<dbReference type="InterPro" id="IPR011009">
    <property type="entry name" value="Kinase-like_dom_sf"/>
</dbReference>
<evidence type="ECO:0000256" key="4">
    <source>
        <dbReference type="ARBA" id="ARBA00022741"/>
    </source>
</evidence>
<dbReference type="Gene3D" id="3.30.200.20">
    <property type="entry name" value="Phosphorylase Kinase, domain 1"/>
    <property type="match status" value="1"/>
</dbReference>
<dbReference type="Gene3D" id="3.30.10.20">
    <property type="match status" value="3"/>
</dbReference>
<dbReference type="CDD" id="cd14014">
    <property type="entry name" value="STKc_PknB_like"/>
    <property type="match status" value="1"/>
</dbReference>
<keyword evidence="5 13" id="KW-0418">Kinase</keyword>
<dbReference type="CDD" id="cd06577">
    <property type="entry name" value="PASTA_pknB"/>
    <property type="match status" value="3"/>
</dbReference>
<dbReference type="SMART" id="SM00220">
    <property type="entry name" value="S_TKc"/>
    <property type="match status" value="1"/>
</dbReference>
<sequence length="671" mass="75620">MLEGKILSERYKIKKMIGGGGMANVYLGTDLILKRDVAIKVLRLEYANDEEFISRFHREAQSATTLSHPNVVSIYDVGEENQIYYMVMEYIDGMTLKQYIQLHAPMEVEETIDIMKQLASAIRHAHEFGIIHRDIKPQNMLIDQYGTVKVTDFGIATALSATALTQTNSVLGSIHYLSPEQARGGKANQKSDIYSLGIVMFEMLTGTLPFSGQSPVSIALKHLQREIPSVREWNPNIPQSVENIILIATTKDPLHRYQHMMDMEHALDQALDPSQLFSEKYVIPPNDDELTKAIPIITNADQAQEEIIDDEQTVKHVINNNKSGKEKNLTKETKKSKKPKKKKKVMITIISLVVILLGASLVALFLLPGLFQPKDVTIPNELVGKPIDEVEDELISLGLEVTKEKETSEEVQADHVTRTNPSEGQVVKEGREITVYVSEGPKKVTMKDYVGKDFDRTKELLEESGFQVIKYDVFSEDPIGMIVSQHQPNPDEEVVPNETTVIFEVSMGEKTFSLNRLIGLSIEEATEYINDNNLSLTIDEVYHDEIEAGHVIEQKPSANAEVVDGEMITLTVSKGPDEPAQVTHTESFTVPYTYKPTDEEEQEKPQSVSIYVEDVNNRMQELYEEVTLITEDTTFEIELTIAKDDVASYKVIRDDQVLIEKTIKYEDVKGE</sequence>
<evidence type="ECO:0000259" key="11">
    <source>
        <dbReference type="PROSITE" id="PS50011"/>
    </source>
</evidence>
<keyword evidence="14" id="KW-1185">Reference proteome</keyword>
<dbReference type="InterPro" id="IPR000719">
    <property type="entry name" value="Prot_kinase_dom"/>
</dbReference>
<dbReference type="Gene3D" id="1.10.510.10">
    <property type="entry name" value="Transferase(Phosphotransferase) domain 1"/>
    <property type="match status" value="1"/>
</dbReference>
<organism evidence="13 14">
    <name type="scientific">Gracilibacillus marinus</name>
    <dbReference type="NCBI Taxonomy" id="630535"/>
    <lineage>
        <taxon>Bacteria</taxon>
        <taxon>Bacillati</taxon>
        <taxon>Bacillota</taxon>
        <taxon>Bacilli</taxon>
        <taxon>Bacillales</taxon>
        <taxon>Bacillaceae</taxon>
        <taxon>Gracilibacillus</taxon>
    </lineage>
</organism>
<dbReference type="SUPFAM" id="SSF56112">
    <property type="entry name" value="Protein kinase-like (PK-like)"/>
    <property type="match status" value="1"/>
</dbReference>
<feature type="domain" description="PASTA" evidence="12">
    <location>
        <begin position="440"/>
        <end position="507"/>
    </location>
</feature>
<keyword evidence="10" id="KW-0472">Membrane</keyword>
<evidence type="ECO:0000256" key="5">
    <source>
        <dbReference type="ARBA" id="ARBA00022777"/>
    </source>
</evidence>
<dbReference type="InterPro" id="IPR005543">
    <property type="entry name" value="PASTA_dom"/>
</dbReference>
<dbReference type="PANTHER" id="PTHR43289:SF34">
    <property type="entry name" value="SERINE_THREONINE-PROTEIN KINASE YBDM-RELATED"/>
    <property type="match status" value="1"/>
</dbReference>
<dbReference type="EC" id="2.7.11.1" evidence="1"/>
<evidence type="ECO:0000256" key="9">
    <source>
        <dbReference type="PROSITE-ProRule" id="PRU10141"/>
    </source>
</evidence>
<protein>
    <recommendedName>
        <fullName evidence="1">non-specific serine/threonine protein kinase</fullName>
        <ecNumber evidence="1">2.7.11.1</ecNumber>
    </recommendedName>
</protein>
<comment type="catalytic activity">
    <reaction evidence="7">
        <text>L-threonyl-[protein] + ATP = O-phospho-L-threonyl-[protein] + ADP + H(+)</text>
        <dbReference type="Rhea" id="RHEA:46608"/>
        <dbReference type="Rhea" id="RHEA-COMP:11060"/>
        <dbReference type="Rhea" id="RHEA-COMP:11605"/>
        <dbReference type="ChEBI" id="CHEBI:15378"/>
        <dbReference type="ChEBI" id="CHEBI:30013"/>
        <dbReference type="ChEBI" id="CHEBI:30616"/>
        <dbReference type="ChEBI" id="CHEBI:61977"/>
        <dbReference type="ChEBI" id="CHEBI:456216"/>
        <dbReference type="EC" id="2.7.11.1"/>
    </reaction>
</comment>
<keyword evidence="10" id="KW-1133">Transmembrane helix</keyword>
<name>A0ABV8VT34_9BACI</name>
<evidence type="ECO:0000256" key="6">
    <source>
        <dbReference type="ARBA" id="ARBA00022840"/>
    </source>
</evidence>
<evidence type="ECO:0000313" key="14">
    <source>
        <dbReference type="Proteomes" id="UP001595880"/>
    </source>
</evidence>
<evidence type="ECO:0000313" key="13">
    <source>
        <dbReference type="EMBL" id="MFC4387354.1"/>
    </source>
</evidence>
<dbReference type="PROSITE" id="PS50011">
    <property type="entry name" value="PROTEIN_KINASE_DOM"/>
    <property type="match status" value="1"/>
</dbReference>
<evidence type="ECO:0000256" key="7">
    <source>
        <dbReference type="ARBA" id="ARBA00047899"/>
    </source>
</evidence>
<dbReference type="PANTHER" id="PTHR43289">
    <property type="entry name" value="MITOGEN-ACTIVATED PROTEIN KINASE KINASE KINASE 20-RELATED"/>
    <property type="match status" value="1"/>
</dbReference>
<keyword evidence="6 9" id="KW-0067">ATP-binding</keyword>
<dbReference type="InterPro" id="IPR008271">
    <property type="entry name" value="Ser/Thr_kinase_AS"/>
</dbReference>
<dbReference type="SMART" id="SM00740">
    <property type="entry name" value="PASTA"/>
    <property type="match status" value="3"/>
</dbReference>
<keyword evidence="4 9" id="KW-0547">Nucleotide-binding</keyword>
<dbReference type="EMBL" id="JBHSDV010000001">
    <property type="protein sequence ID" value="MFC4387354.1"/>
    <property type="molecule type" value="Genomic_DNA"/>
</dbReference>
<feature type="domain" description="PASTA" evidence="12">
    <location>
        <begin position="508"/>
        <end position="574"/>
    </location>
</feature>
<keyword evidence="3" id="KW-0808">Transferase</keyword>
<gene>
    <name evidence="13" type="primary">pknB</name>
    <name evidence="13" type="ORF">ACFOZ1_05960</name>
</gene>
<evidence type="ECO:0000256" key="8">
    <source>
        <dbReference type="ARBA" id="ARBA00048679"/>
    </source>
</evidence>
<evidence type="ECO:0000256" key="3">
    <source>
        <dbReference type="ARBA" id="ARBA00022679"/>
    </source>
</evidence>
<feature type="domain" description="PASTA" evidence="12">
    <location>
        <begin position="372"/>
        <end position="439"/>
    </location>
</feature>
<dbReference type="GO" id="GO:0016301">
    <property type="term" value="F:kinase activity"/>
    <property type="evidence" value="ECO:0007669"/>
    <property type="project" value="UniProtKB-KW"/>
</dbReference>
<proteinExistence type="predicted"/>
<dbReference type="Proteomes" id="UP001595880">
    <property type="component" value="Unassembled WGS sequence"/>
</dbReference>
<evidence type="ECO:0000256" key="10">
    <source>
        <dbReference type="SAM" id="Phobius"/>
    </source>
</evidence>
<accession>A0ABV8VT34</accession>
<feature type="domain" description="Protein kinase" evidence="11">
    <location>
        <begin position="11"/>
        <end position="268"/>
    </location>
</feature>
<keyword evidence="10" id="KW-0812">Transmembrane</keyword>